<dbReference type="PANTHER" id="PTHR43649:SF12">
    <property type="entry name" value="DIACETYLCHITOBIOSE BINDING PROTEIN DASA"/>
    <property type="match status" value="1"/>
</dbReference>
<dbReference type="GO" id="GO:0003677">
    <property type="term" value="F:DNA binding"/>
    <property type="evidence" value="ECO:0007669"/>
    <property type="project" value="InterPro"/>
</dbReference>
<dbReference type="InterPro" id="IPR006059">
    <property type="entry name" value="SBP"/>
</dbReference>
<dbReference type="Pfam" id="PF08281">
    <property type="entry name" value="Sigma70_r4_2"/>
    <property type="match status" value="1"/>
</dbReference>
<reference evidence="3" key="1">
    <citation type="submission" date="2021-06" db="EMBL/GenBank/DDBJ databases">
        <authorList>
            <person name="Criscuolo A."/>
        </authorList>
    </citation>
    <scope>NUCLEOTIDE SEQUENCE</scope>
    <source>
        <strain evidence="3">CIP111600</strain>
    </source>
</reference>
<dbReference type="PANTHER" id="PTHR43649">
    <property type="entry name" value="ARABINOSE-BINDING PROTEIN-RELATED"/>
    <property type="match status" value="1"/>
</dbReference>
<sequence>MNWHENDLLMEHYVRIKRYIAYRAGIDQAEDLTQQVFLKANQSLNSFQNKSSVYTWLYSIASNTIMNEARKAYHAKELPSGQETNFSRFITTDFTKEVDFKIDLGTSLNKLDQIDQEILTLRYIADYSFRDIAKLLKMNEVTIKNRMYRCLGKMKNDLEDWHISAPFNPKQYINMVNMLESGQSGPEFQKVTDDFTAILRKNFRRITSSLNFTPHTKIAYEIYPDQESMLPEAHPSKKTISGTFGQNIVKIISPLNPGPHFDYHDIVRHSLALYSRVLTRQLNPQIPSFLLHGVGEYLGQVWSREQVRSRVTSIYLQRQLPSIKYLRAVDSLKFLGIRGRELSYTLIDFIVTRYSWDALHRLLRDLGNLEAIFERTPSQFEAEWKQFLMEQYMDNDCYSSGAVIVPEQRIPNEGTLTILIPAYEGVQKTRISTFIKYAQAFESANHGTKVTISTMPIPDFYGAEFLERISGSHAVDLVFWPYDTLFSRQGLFVDLLHLYKEDGITHDDLYKPLTDMMTEDGKLTGIPMSPQPLAVFFNRDWFNRANLPEPTEDWTWEQFFAMSVHLKAANTARGKKIYGSAVPIILDVFESLAQSNGGSMLSPDNSYLTGYLDSRLVIEALTLLLQNSQDVVKKVPSATSTVLREISSGNVGMCVGRIGNYPFLSRNPELKERIGVAPLPRLDNGVRANAVWIPAVLSIVAASKQQQLAWKFIKDIVLNPESEFQYDWSKQETLTSRSSIHKLKLNDEPVWKVFIDELNHAVKPVIYRNPKIKMIDTEDRLYRLASPSSEAEVQRELSRSASLIDKWFDETNWYQ</sequence>
<dbReference type="InterPro" id="IPR014284">
    <property type="entry name" value="RNA_pol_sigma-70_dom"/>
</dbReference>
<dbReference type="RefSeq" id="WP_218092232.1">
    <property type="nucleotide sequence ID" value="NZ_CAJVAS010000009.1"/>
</dbReference>
<evidence type="ECO:0000259" key="1">
    <source>
        <dbReference type="Pfam" id="PF04542"/>
    </source>
</evidence>
<keyword evidence="4" id="KW-1185">Reference proteome</keyword>
<feature type="domain" description="RNA polymerase sigma-70 region 2" evidence="1">
    <location>
        <begin position="10"/>
        <end position="72"/>
    </location>
</feature>
<dbReference type="Pfam" id="PF04542">
    <property type="entry name" value="Sigma70_r2"/>
    <property type="match status" value="1"/>
</dbReference>
<name>A0A916K3A9_9BACL</name>
<dbReference type="EMBL" id="CAJVAS010000009">
    <property type="protein sequence ID" value="CAG7622785.1"/>
    <property type="molecule type" value="Genomic_DNA"/>
</dbReference>
<dbReference type="InterPro" id="IPR007627">
    <property type="entry name" value="RNA_pol_sigma70_r2"/>
</dbReference>
<evidence type="ECO:0000313" key="4">
    <source>
        <dbReference type="Proteomes" id="UP000693672"/>
    </source>
</evidence>
<organism evidence="3 4">
    <name type="scientific">Paenibacillus solanacearum</name>
    <dbReference type="NCBI Taxonomy" id="2048548"/>
    <lineage>
        <taxon>Bacteria</taxon>
        <taxon>Bacillati</taxon>
        <taxon>Bacillota</taxon>
        <taxon>Bacilli</taxon>
        <taxon>Bacillales</taxon>
        <taxon>Paenibacillaceae</taxon>
        <taxon>Paenibacillus</taxon>
    </lineage>
</organism>
<comment type="caution">
    <text evidence="3">The sequence shown here is derived from an EMBL/GenBank/DDBJ whole genome shotgun (WGS) entry which is preliminary data.</text>
</comment>
<evidence type="ECO:0000259" key="2">
    <source>
        <dbReference type="Pfam" id="PF08281"/>
    </source>
</evidence>
<dbReference type="NCBIfam" id="TIGR02937">
    <property type="entry name" value="sigma70-ECF"/>
    <property type="match status" value="1"/>
</dbReference>
<dbReference type="Proteomes" id="UP000693672">
    <property type="component" value="Unassembled WGS sequence"/>
</dbReference>
<protein>
    <recommendedName>
        <fullName evidence="5">Extracellular solute-binding protein</fullName>
    </recommendedName>
</protein>
<dbReference type="Pfam" id="PF01547">
    <property type="entry name" value="SBP_bac_1"/>
    <property type="match status" value="1"/>
</dbReference>
<gene>
    <name evidence="3" type="ORF">PAESOLCIP111_02444</name>
</gene>
<proteinExistence type="predicted"/>
<accession>A0A916K3A9</accession>
<dbReference type="GO" id="GO:0016987">
    <property type="term" value="F:sigma factor activity"/>
    <property type="evidence" value="ECO:0007669"/>
    <property type="project" value="InterPro"/>
</dbReference>
<dbReference type="InterPro" id="IPR013249">
    <property type="entry name" value="RNA_pol_sigma70_r4_t2"/>
</dbReference>
<feature type="domain" description="RNA polymerase sigma factor 70 region 4 type 2" evidence="2">
    <location>
        <begin position="104"/>
        <end position="151"/>
    </location>
</feature>
<dbReference type="InterPro" id="IPR050490">
    <property type="entry name" value="Bact_solute-bd_prot1"/>
</dbReference>
<dbReference type="GO" id="GO:0006352">
    <property type="term" value="P:DNA-templated transcription initiation"/>
    <property type="evidence" value="ECO:0007669"/>
    <property type="project" value="InterPro"/>
</dbReference>
<dbReference type="AlphaFoldDB" id="A0A916K3A9"/>
<evidence type="ECO:0000313" key="3">
    <source>
        <dbReference type="EMBL" id="CAG7622785.1"/>
    </source>
</evidence>
<evidence type="ECO:0008006" key="5">
    <source>
        <dbReference type="Google" id="ProtNLM"/>
    </source>
</evidence>